<dbReference type="OrthoDB" id="9553532at2"/>
<protein>
    <submittedName>
        <fullName evidence="2">Uncharacterized protein</fullName>
    </submittedName>
</protein>
<reference evidence="2 3" key="1">
    <citation type="submission" date="2017-11" db="EMBL/GenBank/DDBJ databases">
        <title>Draft genome sequence of Mitsuaria sp. HWN-4.</title>
        <authorList>
            <person name="Gundlapally S.R."/>
        </authorList>
    </citation>
    <scope>NUCLEOTIDE SEQUENCE [LARGE SCALE GENOMIC DNA]</scope>
    <source>
        <strain evidence="2 3">HWN-4</strain>
    </source>
</reference>
<feature type="transmembrane region" description="Helical" evidence="1">
    <location>
        <begin position="142"/>
        <end position="166"/>
    </location>
</feature>
<dbReference type="RefSeq" id="WP_099859851.1">
    <property type="nucleotide sequence ID" value="NZ_PEOG01000007.1"/>
</dbReference>
<keyword evidence="1" id="KW-0812">Transmembrane</keyword>
<gene>
    <name evidence="2" type="ORF">CS062_02265</name>
</gene>
<dbReference type="EMBL" id="PEOG01000007">
    <property type="protein sequence ID" value="PIM54735.1"/>
    <property type="molecule type" value="Genomic_DNA"/>
</dbReference>
<name>A0A2G9CEE0_9BURK</name>
<feature type="transmembrane region" description="Helical" evidence="1">
    <location>
        <begin position="76"/>
        <end position="95"/>
    </location>
</feature>
<accession>A0A2G9CEE0</accession>
<dbReference type="AlphaFoldDB" id="A0A2G9CEE0"/>
<evidence type="ECO:0000256" key="1">
    <source>
        <dbReference type="SAM" id="Phobius"/>
    </source>
</evidence>
<keyword evidence="3" id="KW-1185">Reference proteome</keyword>
<keyword evidence="1" id="KW-0472">Membrane</keyword>
<sequence>MEATDVVALLRAAVKAEDDLISSKAVLRLLDAVEEHVGVSSERARQGHESRLAQYQVEAQSNLEMFRSVMDSGKEALNALILIGGGAVIALLSFLGNKADPALGKGLILSLQLFGATVLIGAVCHGFRYLCQVAYSAGSMRAGHSLSALTVLSALAGYGIFGWGVLETAQAFGRVFR</sequence>
<comment type="caution">
    <text evidence="2">The sequence shown here is derived from an EMBL/GenBank/DDBJ whole genome shotgun (WGS) entry which is preliminary data.</text>
</comment>
<evidence type="ECO:0000313" key="3">
    <source>
        <dbReference type="Proteomes" id="UP000231501"/>
    </source>
</evidence>
<proteinExistence type="predicted"/>
<organism evidence="2 3">
    <name type="scientific">Roseateles chitinivorans</name>
    <dbReference type="NCBI Taxonomy" id="2917965"/>
    <lineage>
        <taxon>Bacteria</taxon>
        <taxon>Pseudomonadati</taxon>
        <taxon>Pseudomonadota</taxon>
        <taxon>Betaproteobacteria</taxon>
        <taxon>Burkholderiales</taxon>
        <taxon>Sphaerotilaceae</taxon>
        <taxon>Roseateles</taxon>
    </lineage>
</organism>
<dbReference type="Proteomes" id="UP000231501">
    <property type="component" value="Unassembled WGS sequence"/>
</dbReference>
<keyword evidence="1" id="KW-1133">Transmembrane helix</keyword>
<feature type="transmembrane region" description="Helical" evidence="1">
    <location>
        <begin position="107"/>
        <end position="130"/>
    </location>
</feature>
<evidence type="ECO:0000313" key="2">
    <source>
        <dbReference type="EMBL" id="PIM54735.1"/>
    </source>
</evidence>